<evidence type="ECO:0000313" key="3">
    <source>
        <dbReference type="Proteomes" id="UP000278983"/>
    </source>
</evidence>
<keyword evidence="3" id="KW-1185">Reference proteome</keyword>
<dbReference type="PANTHER" id="PTHR32385:SF15">
    <property type="entry name" value="INOSITOL PHOSPHOCERAMIDE MANNOSYLTRANSFERASE 1"/>
    <property type="match status" value="1"/>
</dbReference>
<keyword evidence="1 2" id="KW-0808">Transferase</keyword>
<reference evidence="2 3" key="1">
    <citation type="submission" date="2018-12" db="EMBL/GenBank/DDBJ databases">
        <title>Genome sequencing of Prevotella sp. KCOM 3155 (= JS262).</title>
        <authorList>
            <person name="Kook J.-K."/>
            <person name="Park S.-N."/>
            <person name="Lim Y.K."/>
        </authorList>
    </citation>
    <scope>NUCLEOTIDE SEQUENCE [LARGE SCALE GENOMIC DNA]</scope>
    <source>
        <strain evidence="2 3">KCOM 3155</strain>
    </source>
</reference>
<accession>A0A3S0RZQ4</accession>
<dbReference type="InterPro" id="IPR029044">
    <property type="entry name" value="Nucleotide-diphossugar_trans"/>
</dbReference>
<dbReference type="GO" id="GO:0016020">
    <property type="term" value="C:membrane"/>
    <property type="evidence" value="ECO:0007669"/>
    <property type="project" value="GOC"/>
</dbReference>
<dbReference type="GO" id="GO:0000030">
    <property type="term" value="F:mannosyltransferase activity"/>
    <property type="evidence" value="ECO:0007669"/>
    <property type="project" value="TreeGrafter"/>
</dbReference>
<sequence>MIPKKIHYCWFGRGEMPELAVKCIDSWKKHLPDYEVKEWNEDNFDLDLYPYAREAYDNRKFAFVTDIVRLYALYTEGGIYMDTDVEVLRPLDEFLHHSAFSGFESSRDVPTGIMGAEKSSQWAKDNLDYYKGKHFLMKDGSFDMTTNVRIITNLMVLHGLKRKDMFQDFPKYVTFYPSEFFCPINITTKSLHLTKNSATIHHFAGSWVSSKKNIKYWLKKILGKKITRAIISIKHIND</sequence>
<organism evidence="2 3">
    <name type="scientific">Prevotella koreensis</name>
    <dbReference type="NCBI Taxonomy" id="2490854"/>
    <lineage>
        <taxon>Bacteria</taxon>
        <taxon>Pseudomonadati</taxon>
        <taxon>Bacteroidota</taxon>
        <taxon>Bacteroidia</taxon>
        <taxon>Bacteroidales</taxon>
        <taxon>Prevotellaceae</taxon>
        <taxon>Prevotella</taxon>
    </lineage>
</organism>
<dbReference type="SUPFAM" id="SSF53448">
    <property type="entry name" value="Nucleotide-diphospho-sugar transferases"/>
    <property type="match status" value="1"/>
</dbReference>
<dbReference type="AlphaFoldDB" id="A0A3S0RZQ4"/>
<dbReference type="Pfam" id="PF04488">
    <property type="entry name" value="Gly_transf_sug"/>
    <property type="match status" value="1"/>
</dbReference>
<dbReference type="RefSeq" id="WP_126678534.1">
    <property type="nucleotide sequence ID" value="NZ_RYYU01000001.1"/>
</dbReference>
<dbReference type="EMBL" id="RYYU01000001">
    <property type="protein sequence ID" value="RUL59376.1"/>
    <property type="molecule type" value="Genomic_DNA"/>
</dbReference>
<dbReference type="InterPro" id="IPR007577">
    <property type="entry name" value="GlycoTrfase_DXD_sugar-bd_CS"/>
</dbReference>
<dbReference type="Gene3D" id="3.90.550.20">
    <property type="match status" value="1"/>
</dbReference>
<protein>
    <submittedName>
        <fullName evidence="2">Glycosyl transferase</fullName>
    </submittedName>
</protein>
<dbReference type="InterPro" id="IPR051706">
    <property type="entry name" value="Glycosyltransferase_domain"/>
</dbReference>
<gene>
    <name evidence="2" type="ORF">EHV08_06135</name>
</gene>
<evidence type="ECO:0000313" key="2">
    <source>
        <dbReference type="EMBL" id="RUL59376.1"/>
    </source>
</evidence>
<evidence type="ECO:0000256" key="1">
    <source>
        <dbReference type="ARBA" id="ARBA00022679"/>
    </source>
</evidence>
<dbReference type="PANTHER" id="PTHR32385">
    <property type="entry name" value="MANNOSYL PHOSPHORYLINOSITOL CERAMIDE SYNTHASE"/>
    <property type="match status" value="1"/>
</dbReference>
<comment type="caution">
    <text evidence="2">The sequence shown here is derived from an EMBL/GenBank/DDBJ whole genome shotgun (WGS) entry which is preliminary data.</text>
</comment>
<dbReference type="GO" id="GO:0051999">
    <property type="term" value="P:mannosyl-inositol phosphorylceramide biosynthetic process"/>
    <property type="evidence" value="ECO:0007669"/>
    <property type="project" value="TreeGrafter"/>
</dbReference>
<dbReference type="Proteomes" id="UP000278983">
    <property type="component" value="Unassembled WGS sequence"/>
</dbReference>
<proteinExistence type="predicted"/>
<name>A0A3S0RZQ4_9BACT</name>
<dbReference type="OrthoDB" id="9802987at2"/>